<keyword evidence="4 7" id="KW-0472">Membrane</keyword>
<proteinExistence type="inferred from homology"/>
<comment type="caution">
    <text evidence="9">The sequence shown here is derived from an EMBL/GenBank/DDBJ whole genome shotgun (WGS) entry which is preliminary data.</text>
</comment>
<evidence type="ECO:0000256" key="2">
    <source>
        <dbReference type="ARBA" id="ARBA00022692"/>
    </source>
</evidence>
<feature type="transmembrane region" description="Helical" evidence="7">
    <location>
        <begin position="43"/>
        <end position="65"/>
    </location>
</feature>
<protein>
    <submittedName>
        <fullName evidence="9">Glycoside hydrolase family 31</fullName>
    </submittedName>
</protein>
<accession>A0ABR2IVY8</accession>
<feature type="region of interest" description="Disordered" evidence="6">
    <location>
        <begin position="267"/>
        <end position="317"/>
    </location>
</feature>
<evidence type="ECO:0000256" key="1">
    <source>
        <dbReference type="ARBA" id="ARBA00004141"/>
    </source>
</evidence>
<dbReference type="EMBL" id="JAPCWZ010000004">
    <property type="protein sequence ID" value="KAK8869015.1"/>
    <property type="molecule type" value="Genomic_DNA"/>
</dbReference>
<evidence type="ECO:0000256" key="6">
    <source>
        <dbReference type="SAM" id="MobiDB-lite"/>
    </source>
</evidence>
<evidence type="ECO:0000313" key="9">
    <source>
        <dbReference type="EMBL" id="KAK8869015.1"/>
    </source>
</evidence>
<dbReference type="PANTHER" id="PTHR33048:SF47">
    <property type="entry name" value="INTEGRAL MEMBRANE PROTEIN-RELATED"/>
    <property type="match status" value="1"/>
</dbReference>
<dbReference type="Proteomes" id="UP001390339">
    <property type="component" value="Unassembled WGS sequence"/>
</dbReference>
<comment type="similarity">
    <text evidence="5">Belongs to the SAT4 family.</text>
</comment>
<feature type="transmembrane region" description="Helical" evidence="7">
    <location>
        <begin position="77"/>
        <end position="96"/>
    </location>
</feature>
<feature type="transmembrane region" description="Helical" evidence="7">
    <location>
        <begin position="158"/>
        <end position="178"/>
    </location>
</feature>
<evidence type="ECO:0000259" key="8">
    <source>
        <dbReference type="Pfam" id="PF20684"/>
    </source>
</evidence>
<sequence>MLANAVLCQIRVDLVYMIAAVGNNEMEPPPTFPEDVTKATHTALAGGLICFVGIWAVKYNFLLFFYRLGSSLRSYRIFWWVVVAITTACFAILLGITDYQCTNSPVATIAACTTEENIARDSRHTIVNCVVDVFTDILIIIFPPTIVWRVRISLYKKMVLGCLFSMVLFTVAITLIRATTPLGRVTPDNAPSQNIGWVWFWFSIELDTSFFISCMASFRSLFVQIDNPRVAGPFLNQEHVSTRPSRPKRWLQDTLLNTILNLEGGTHPDREEYSLNSDAPSRWMSVGHTQHDGRNPTPSRFDTNRTQSIEDQAYPQP</sequence>
<evidence type="ECO:0000256" key="5">
    <source>
        <dbReference type="ARBA" id="ARBA00038359"/>
    </source>
</evidence>
<evidence type="ECO:0000256" key="3">
    <source>
        <dbReference type="ARBA" id="ARBA00022989"/>
    </source>
</evidence>
<comment type="subcellular location">
    <subcellularLocation>
        <location evidence="1">Membrane</location>
        <topology evidence="1">Multi-pass membrane protein</topology>
    </subcellularLocation>
</comment>
<feature type="compositionally biased region" description="Polar residues" evidence="6">
    <location>
        <begin position="296"/>
        <end position="310"/>
    </location>
</feature>
<keyword evidence="10" id="KW-1185">Reference proteome</keyword>
<evidence type="ECO:0000256" key="4">
    <source>
        <dbReference type="ARBA" id="ARBA00023136"/>
    </source>
</evidence>
<name>A0ABR2IVY8_9PEZI</name>
<evidence type="ECO:0000256" key="7">
    <source>
        <dbReference type="SAM" id="Phobius"/>
    </source>
</evidence>
<dbReference type="PANTHER" id="PTHR33048">
    <property type="entry name" value="PTH11-LIKE INTEGRAL MEMBRANE PROTEIN (AFU_ORTHOLOGUE AFUA_5G11245)"/>
    <property type="match status" value="1"/>
</dbReference>
<dbReference type="InterPro" id="IPR052337">
    <property type="entry name" value="SAT4-like"/>
</dbReference>
<dbReference type="InterPro" id="IPR049326">
    <property type="entry name" value="Rhodopsin_dom_fungi"/>
</dbReference>
<keyword evidence="2 7" id="KW-0812">Transmembrane</keyword>
<reference evidence="9 10" key="1">
    <citation type="journal article" date="2024" name="IMA Fungus">
        <title>Apiospora arundinis, a panoply of carbohydrate-active enzymes and secondary metabolites.</title>
        <authorList>
            <person name="Sorensen T."/>
            <person name="Petersen C."/>
            <person name="Muurmann A.T."/>
            <person name="Christiansen J.V."/>
            <person name="Brundto M.L."/>
            <person name="Overgaard C.K."/>
            <person name="Boysen A.T."/>
            <person name="Wollenberg R.D."/>
            <person name="Larsen T.O."/>
            <person name="Sorensen J.L."/>
            <person name="Nielsen K.L."/>
            <person name="Sondergaard T.E."/>
        </authorList>
    </citation>
    <scope>NUCLEOTIDE SEQUENCE [LARGE SCALE GENOMIC DNA]</scope>
    <source>
        <strain evidence="9 10">AAU 773</strain>
    </source>
</reference>
<gene>
    <name evidence="9" type="ORF">PGQ11_007593</name>
</gene>
<dbReference type="Pfam" id="PF20684">
    <property type="entry name" value="Fung_rhodopsin"/>
    <property type="match status" value="1"/>
</dbReference>
<keyword evidence="3 7" id="KW-1133">Transmembrane helix</keyword>
<keyword evidence="9" id="KW-0378">Hydrolase</keyword>
<feature type="transmembrane region" description="Helical" evidence="7">
    <location>
        <begin position="125"/>
        <end position="146"/>
    </location>
</feature>
<organism evidence="9 10">
    <name type="scientific">Apiospora arundinis</name>
    <dbReference type="NCBI Taxonomy" id="335852"/>
    <lineage>
        <taxon>Eukaryota</taxon>
        <taxon>Fungi</taxon>
        <taxon>Dikarya</taxon>
        <taxon>Ascomycota</taxon>
        <taxon>Pezizomycotina</taxon>
        <taxon>Sordariomycetes</taxon>
        <taxon>Xylariomycetidae</taxon>
        <taxon>Amphisphaeriales</taxon>
        <taxon>Apiosporaceae</taxon>
        <taxon>Apiospora</taxon>
    </lineage>
</organism>
<feature type="transmembrane region" description="Helical" evidence="7">
    <location>
        <begin position="198"/>
        <end position="218"/>
    </location>
</feature>
<evidence type="ECO:0000313" key="10">
    <source>
        <dbReference type="Proteomes" id="UP001390339"/>
    </source>
</evidence>
<feature type="domain" description="Rhodopsin" evidence="8">
    <location>
        <begin position="34"/>
        <end position="223"/>
    </location>
</feature>
<dbReference type="GO" id="GO:0016787">
    <property type="term" value="F:hydrolase activity"/>
    <property type="evidence" value="ECO:0007669"/>
    <property type="project" value="UniProtKB-KW"/>
</dbReference>